<dbReference type="PANTHER" id="PTHR43792">
    <property type="entry name" value="GNAT FAMILY, PUTATIVE (AFU_ORTHOLOGUE AFUA_3G00765)-RELATED-RELATED"/>
    <property type="match status" value="1"/>
</dbReference>
<dbReference type="Pfam" id="PF13302">
    <property type="entry name" value="Acetyltransf_3"/>
    <property type="match status" value="1"/>
</dbReference>
<proteinExistence type="predicted"/>
<sequence length="191" mass="20903">MDPAERTGDTPQDPHTGTVIETERLILRPLAGSDFDDYAAMMADPDVAGGLAEPVGTSPEDAWRNLATFIGHREIRGFSHWAVVEKSTGRFAGRAGPWRPHGFPGLGVGWCLAREHWGKGYATEAARASIAYCFSALDADEVISLIVPGNTRSIAVAERIGHRHLRDTEYRGEPVHIYGQRREPAQTERSG</sequence>
<evidence type="ECO:0000259" key="1">
    <source>
        <dbReference type="PROSITE" id="PS51186"/>
    </source>
</evidence>
<dbReference type="InterPro" id="IPR000182">
    <property type="entry name" value="GNAT_dom"/>
</dbReference>
<dbReference type="SUPFAM" id="SSF55729">
    <property type="entry name" value="Acyl-CoA N-acyltransferases (Nat)"/>
    <property type="match status" value="1"/>
</dbReference>
<gene>
    <name evidence="2" type="ORF">F8566_06835</name>
</gene>
<dbReference type="OrthoDB" id="3533156at2"/>
<protein>
    <submittedName>
        <fullName evidence="2">GNAT family N-acetyltransferase</fullName>
    </submittedName>
</protein>
<reference evidence="2 3" key="1">
    <citation type="submission" date="2019-09" db="EMBL/GenBank/DDBJ databases">
        <title>Actinomadura physcomitrii sp. nov., a novel actinomycete isolated from moss [Physcomitrium sphaericum (Ludw) Fuernr].</title>
        <authorList>
            <person name="Zhuang X."/>
            <person name="Liu C."/>
        </authorList>
    </citation>
    <scope>NUCLEOTIDE SEQUENCE [LARGE SCALE GENOMIC DNA]</scope>
    <source>
        <strain evidence="2 3">HMC1</strain>
    </source>
</reference>
<organism evidence="2 3">
    <name type="scientific">Actinomadura rudentiformis</name>
    <dbReference type="NCBI Taxonomy" id="359158"/>
    <lineage>
        <taxon>Bacteria</taxon>
        <taxon>Bacillati</taxon>
        <taxon>Actinomycetota</taxon>
        <taxon>Actinomycetes</taxon>
        <taxon>Streptosporangiales</taxon>
        <taxon>Thermomonosporaceae</taxon>
        <taxon>Actinomadura</taxon>
    </lineage>
</organism>
<evidence type="ECO:0000313" key="3">
    <source>
        <dbReference type="Proteomes" id="UP000468735"/>
    </source>
</evidence>
<dbReference type="EMBL" id="WBMT01000003">
    <property type="protein sequence ID" value="KAB2350697.1"/>
    <property type="molecule type" value="Genomic_DNA"/>
</dbReference>
<dbReference type="PROSITE" id="PS51186">
    <property type="entry name" value="GNAT"/>
    <property type="match status" value="1"/>
</dbReference>
<dbReference type="GO" id="GO:0016747">
    <property type="term" value="F:acyltransferase activity, transferring groups other than amino-acyl groups"/>
    <property type="evidence" value="ECO:0007669"/>
    <property type="project" value="InterPro"/>
</dbReference>
<feature type="domain" description="N-acetyltransferase" evidence="1">
    <location>
        <begin position="25"/>
        <end position="184"/>
    </location>
</feature>
<dbReference type="Gene3D" id="3.40.630.30">
    <property type="match status" value="1"/>
</dbReference>
<evidence type="ECO:0000313" key="2">
    <source>
        <dbReference type="EMBL" id="KAB2350697.1"/>
    </source>
</evidence>
<keyword evidence="3" id="KW-1185">Reference proteome</keyword>
<dbReference type="PANTHER" id="PTHR43792:SF1">
    <property type="entry name" value="N-ACETYLTRANSFERASE DOMAIN-CONTAINING PROTEIN"/>
    <property type="match status" value="1"/>
</dbReference>
<accession>A0A6H9YZ94</accession>
<comment type="caution">
    <text evidence="2">The sequence shown here is derived from an EMBL/GenBank/DDBJ whole genome shotgun (WGS) entry which is preliminary data.</text>
</comment>
<dbReference type="InterPro" id="IPR051531">
    <property type="entry name" value="N-acetyltransferase"/>
</dbReference>
<dbReference type="Proteomes" id="UP000468735">
    <property type="component" value="Unassembled WGS sequence"/>
</dbReference>
<dbReference type="AlphaFoldDB" id="A0A6H9YZ94"/>
<name>A0A6H9YZ94_9ACTN</name>
<dbReference type="InterPro" id="IPR016181">
    <property type="entry name" value="Acyl_CoA_acyltransferase"/>
</dbReference>
<keyword evidence="2" id="KW-0808">Transferase</keyword>